<dbReference type="KEGG" id="pory:EJA05_12960"/>
<sequence>MATKAVHSGPTTVAKVDTGQVVPSESEVIFLQSAVGDGTAIIREGQLVSYDLAQGPDGLWYAVNIVIEDEPYLN</sequence>
<evidence type="ECO:0000313" key="1">
    <source>
        <dbReference type="EMBL" id="AZL68582.1"/>
    </source>
</evidence>
<evidence type="ECO:0000313" key="2">
    <source>
        <dbReference type="Proteomes" id="UP000268230"/>
    </source>
</evidence>
<organism evidence="1 2">
    <name type="scientific">Pseudomonas entomophila</name>
    <dbReference type="NCBI Taxonomy" id="312306"/>
    <lineage>
        <taxon>Bacteria</taxon>
        <taxon>Pseudomonadati</taxon>
        <taxon>Pseudomonadota</taxon>
        <taxon>Gammaproteobacteria</taxon>
        <taxon>Pseudomonadales</taxon>
        <taxon>Pseudomonadaceae</taxon>
        <taxon>Pseudomonas</taxon>
    </lineage>
</organism>
<dbReference type="EMBL" id="CP034338">
    <property type="protein sequence ID" value="AZL68582.1"/>
    <property type="molecule type" value="Genomic_DNA"/>
</dbReference>
<name>A0A3Q8U0W7_9PSED</name>
<protein>
    <submittedName>
        <fullName evidence="1">Cold shock domain-containing protein</fullName>
    </submittedName>
</protein>
<dbReference type="AlphaFoldDB" id="A0A3Q8U0W7"/>
<dbReference type="OrthoDB" id="6995414at2"/>
<reference evidence="1 2" key="1">
    <citation type="submission" date="2018-12" db="EMBL/GenBank/DDBJ databases">
        <authorList>
            <person name="Li S."/>
            <person name="Yang R."/>
            <person name="Chen G."/>
            <person name="Zou L."/>
            <person name="Zhang C."/>
            <person name="Chen Y."/>
            <person name="Liu Z."/>
            <person name="Li Y."/>
            <person name="Yan Y."/>
            <person name="Huang M."/>
            <person name="Chen T."/>
        </authorList>
    </citation>
    <scope>NUCLEOTIDE SEQUENCE [LARGE SCALE GENOMIC DNA]</scope>
    <source>
        <strain evidence="1 2">1257</strain>
    </source>
</reference>
<accession>A0A3Q8U0W7</accession>
<dbReference type="Proteomes" id="UP000268230">
    <property type="component" value="Chromosome"/>
</dbReference>
<proteinExistence type="predicted"/>
<gene>
    <name evidence="1" type="ORF">EJA05_12960</name>
</gene>